<proteinExistence type="predicted"/>
<dbReference type="InterPro" id="IPR050239">
    <property type="entry name" value="Sigma-70_RNA_pol_init_factors"/>
</dbReference>
<dbReference type="PANTHER" id="PTHR30603:SF60">
    <property type="entry name" value="RNA POLYMERASE SIGMA FACTOR RPOD"/>
    <property type="match status" value="1"/>
</dbReference>
<accession>A0A1B2HHK1</accession>
<dbReference type="AlphaFoldDB" id="A0A1B2HHK1"/>
<dbReference type="Proteomes" id="UP000093053">
    <property type="component" value="Chromosome"/>
</dbReference>
<dbReference type="SUPFAM" id="SSF88659">
    <property type="entry name" value="Sigma3 and sigma4 domains of RNA polymerase sigma factors"/>
    <property type="match status" value="1"/>
</dbReference>
<keyword evidence="3" id="KW-1185">Reference proteome</keyword>
<dbReference type="Pfam" id="PF04545">
    <property type="entry name" value="Sigma70_r4"/>
    <property type="match status" value="1"/>
</dbReference>
<feature type="domain" description="RNA polymerase sigma-70 region 4" evidence="1">
    <location>
        <begin position="28"/>
        <end position="80"/>
    </location>
</feature>
<dbReference type="InterPro" id="IPR007630">
    <property type="entry name" value="RNA_pol_sigma70_r4"/>
</dbReference>
<gene>
    <name evidence="2" type="ORF">BBK82_15075</name>
</gene>
<dbReference type="EMBL" id="CP016793">
    <property type="protein sequence ID" value="ANZ37190.1"/>
    <property type="molecule type" value="Genomic_DNA"/>
</dbReference>
<dbReference type="STRING" id="1586287.BBK82_15075"/>
<dbReference type="PANTHER" id="PTHR30603">
    <property type="entry name" value="RNA POLYMERASE SIGMA FACTOR RPO"/>
    <property type="match status" value="1"/>
</dbReference>
<dbReference type="KEGG" id="led:BBK82_15075"/>
<dbReference type="Gene3D" id="1.10.10.10">
    <property type="entry name" value="Winged helix-like DNA-binding domain superfamily/Winged helix DNA-binding domain"/>
    <property type="match status" value="1"/>
</dbReference>
<name>A0A1B2HHK1_9PSEU</name>
<dbReference type="InterPro" id="IPR013324">
    <property type="entry name" value="RNA_pol_sigma_r3/r4-like"/>
</dbReference>
<organism evidence="2 3">
    <name type="scientific">Lentzea guizhouensis</name>
    <dbReference type="NCBI Taxonomy" id="1586287"/>
    <lineage>
        <taxon>Bacteria</taxon>
        <taxon>Bacillati</taxon>
        <taxon>Actinomycetota</taxon>
        <taxon>Actinomycetes</taxon>
        <taxon>Pseudonocardiales</taxon>
        <taxon>Pseudonocardiaceae</taxon>
        <taxon>Lentzea</taxon>
    </lineage>
</organism>
<evidence type="ECO:0000313" key="2">
    <source>
        <dbReference type="EMBL" id="ANZ37190.1"/>
    </source>
</evidence>
<dbReference type="GO" id="GO:0003700">
    <property type="term" value="F:DNA-binding transcription factor activity"/>
    <property type="evidence" value="ECO:0007669"/>
    <property type="project" value="InterPro"/>
</dbReference>
<sequence length="175" mass="20149">MTRRRSSQFDPTGRRAEADEVVRRLHEVLGTLSARESAVLRLRFGLENGQPASYEAIGQIYGVPGERIRQIEVKSMSKLRRPERSRALYDYLRDESFRVPEHVRRRVLDALGIQVAEPRPLVFCERHGWSEPGSEARTCLACPCFVAAAEEGRPRRYCSDACRQAAYRRRKSDRT</sequence>
<protein>
    <recommendedName>
        <fullName evidence="1">RNA polymerase sigma-70 region 4 domain-containing protein</fullName>
    </recommendedName>
</protein>
<evidence type="ECO:0000313" key="3">
    <source>
        <dbReference type="Proteomes" id="UP000093053"/>
    </source>
</evidence>
<dbReference type="InterPro" id="IPR000943">
    <property type="entry name" value="RNA_pol_sigma70"/>
</dbReference>
<dbReference type="CDD" id="cd06171">
    <property type="entry name" value="Sigma70_r4"/>
    <property type="match status" value="1"/>
</dbReference>
<dbReference type="GO" id="GO:0006352">
    <property type="term" value="P:DNA-templated transcription initiation"/>
    <property type="evidence" value="ECO:0007669"/>
    <property type="project" value="InterPro"/>
</dbReference>
<dbReference type="OrthoDB" id="9802039at2"/>
<evidence type="ECO:0000259" key="1">
    <source>
        <dbReference type="Pfam" id="PF04545"/>
    </source>
</evidence>
<dbReference type="InterPro" id="IPR036388">
    <property type="entry name" value="WH-like_DNA-bd_sf"/>
</dbReference>
<reference evidence="2 3" key="1">
    <citation type="submission" date="2016-07" db="EMBL/GenBank/DDBJ databases">
        <title>Complete genome sequence of the Lentzea guizhouensis DHS C013.</title>
        <authorList>
            <person name="Cao C."/>
        </authorList>
    </citation>
    <scope>NUCLEOTIDE SEQUENCE [LARGE SCALE GENOMIC DNA]</scope>
    <source>
        <strain evidence="2 3">DHS C013</strain>
    </source>
</reference>
<dbReference type="PRINTS" id="PR00046">
    <property type="entry name" value="SIGMA70FCT"/>
</dbReference>